<organism evidence="1 2">
    <name type="scientific">Lupinus luteus</name>
    <name type="common">European yellow lupine</name>
    <dbReference type="NCBI Taxonomy" id="3873"/>
    <lineage>
        <taxon>Eukaryota</taxon>
        <taxon>Viridiplantae</taxon>
        <taxon>Streptophyta</taxon>
        <taxon>Embryophyta</taxon>
        <taxon>Tracheophyta</taxon>
        <taxon>Spermatophyta</taxon>
        <taxon>Magnoliopsida</taxon>
        <taxon>eudicotyledons</taxon>
        <taxon>Gunneridae</taxon>
        <taxon>Pentapetalae</taxon>
        <taxon>rosids</taxon>
        <taxon>fabids</taxon>
        <taxon>Fabales</taxon>
        <taxon>Fabaceae</taxon>
        <taxon>Papilionoideae</taxon>
        <taxon>50 kb inversion clade</taxon>
        <taxon>genistoids sensu lato</taxon>
        <taxon>core genistoids</taxon>
        <taxon>Genisteae</taxon>
        <taxon>Lupinus</taxon>
    </lineage>
</organism>
<accession>A0AAV1X6H8</accession>
<evidence type="ECO:0000313" key="1">
    <source>
        <dbReference type="EMBL" id="CAL0316957.1"/>
    </source>
</evidence>
<reference evidence="1 2" key="1">
    <citation type="submission" date="2024-03" db="EMBL/GenBank/DDBJ databases">
        <authorList>
            <person name="Martinez-Hernandez J."/>
        </authorList>
    </citation>
    <scope>NUCLEOTIDE SEQUENCE [LARGE SCALE GENOMIC DNA]</scope>
</reference>
<dbReference type="EMBL" id="CAXHTB010000012">
    <property type="protein sequence ID" value="CAL0316957.1"/>
    <property type="molecule type" value="Genomic_DNA"/>
</dbReference>
<proteinExistence type="predicted"/>
<dbReference type="Proteomes" id="UP001497480">
    <property type="component" value="Unassembled WGS sequence"/>
</dbReference>
<gene>
    <name evidence="1" type="ORF">LLUT_LOCUS18017</name>
</gene>
<keyword evidence="2" id="KW-1185">Reference proteome</keyword>
<comment type="caution">
    <text evidence="1">The sequence shown here is derived from an EMBL/GenBank/DDBJ whole genome shotgun (WGS) entry which is preliminary data.</text>
</comment>
<protein>
    <submittedName>
        <fullName evidence="1">Uncharacterized protein</fullName>
    </submittedName>
</protein>
<evidence type="ECO:0000313" key="2">
    <source>
        <dbReference type="Proteomes" id="UP001497480"/>
    </source>
</evidence>
<dbReference type="AlphaFoldDB" id="A0AAV1X6H8"/>
<name>A0AAV1X6H8_LUPLU</name>
<sequence length="59" mass="6752">MARGWHSNIPNGPLMPNEPNWIRNDIQIGGPEHLLYLLKPTTNSRSLFRCIVANQIDIQ</sequence>